<keyword evidence="3" id="KW-1185">Reference proteome</keyword>
<evidence type="ECO:0000259" key="1">
    <source>
        <dbReference type="PROSITE" id="PS50994"/>
    </source>
</evidence>
<evidence type="ECO:0000313" key="2">
    <source>
        <dbReference type="EMBL" id="KAK7090465.1"/>
    </source>
</evidence>
<dbReference type="PANTHER" id="PTHR37984:SF15">
    <property type="entry name" value="INTEGRASE CATALYTIC DOMAIN-CONTAINING PROTEIN"/>
    <property type="match status" value="1"/>
</dbReference>
<dbReference type="SUPFAM" id="SSF53098">
    <property type="entry name" value="Ribonuclease H-like"/>
    <property type="match status" value="1"/>
</dbReference>
<organism evidence="2 3">
    <name type="scientific">Littorina saxatilis</name>
    <dbReference type="NCBI Taxonomy" id="31220"/>
    <lineage>
        <taxon>Eukaryota</taxon>
        <taxon>Metazoa</taxon>
        <taxon>Spiralia</taxon>
        <taxon>Lophotrochozoa</taxon>
        <taxon>Mollusca</taxon>
        <taxon>Gastropoda</taxon>
        <taxon>Caenogastropoda</taxon>
        <taxon>Littorinimorpha</taxon>
        <taxon>Littorinoidea</taxon>
        <taxon>Littorinidae</taxon>
        <taxon>Littorina</taxon>
    </lineage>
</organism>
<reference evidence="2 3" key="1">
    <citation type="submission" date="2024-02" db="EMBL/GenBank/DDBJ databases">
        <title>Chromosome-scale genome assembly of the rough periwinkle Littorina saxatilis.</title>
        <authorList>
            <person name="De Jode A."/>
            <person name="Faria R."/>
            <person name="Formenti G."/>
            <person name="Sims Y."/>
            <person name="Smith T.P."/>
            <person name="Tracey A."/>
            <person name="Wood J.M.D."/>
            <person name="Zagrodzka Z.B."/>
            <person name="Johannesson K."/>
            <person name="Butlin R.K."/>
            <person name="Leder E.H."/>
        </authorList>
    </citation>
    <scope>NUCLEOTIDE SEQUENCE [LARGE SCALE GENOMIC DNA]</scope>
    <source>
        <strain evidence="2">Snail1</strain>
        <tissue evidence="2">Muscle</tissue>
    </source>
</reference>
<evidence type="ECO:0000313" key="3">
    <source>
        <dbReference type="Proteomes" id="UP001374579"/>
    </source>
</evidence>
<accession>A0AAN9AP34</accession>
<gene>
    <name evidence="2" type="ORF">V1264_010258</name>
</gene>
<comment type="caution">
    <text evidence="2">The sequence shown here is derived from an EMBL/GenBank/DDBJ whole genome shotgun (WGS) entry which is preliminary data.</text>
</comment>
<dbReference type="InterPro" id="IPR050951">
    <property type="entry name" value="Retrovirus_Pol_polyprotein"/>
</dbReference>
<dbReference type="InterPro" id="IPR012337">
    <property type="entry name" value="RNaseH-like_sf"/>
</dbReference>
<feature type="domain" description="Integrase catalytic" evidence="1">
    <location>
        <begin position="31"/>
        <end position="178"/>
    </location>
</feature>
<dbReference type="EMBL" id="JBAMIC010000024">
    <property type="protein sequence ID" value="KAK7090465.1"/>
    <property type="molecule type" value="Genomic_DNA"/>
</dbReference>
<dbReference type="InterPro" id="IPR001584">
    <property type="entry name" value="Integrase_cat-core"/>
</dbReference>
<dbReference type="AlphaFoldDB" id="A0AAN9AP34"/>
<dbReference type="PROSITE" id="PS50994">
    <property type="entry name" value="INTEGRASE"/>
    <property type="match status" value="1"/>
</dbReference>
<dbReference type="PANTHER" id="PTHR37984">
    <property type="entry name" value="PROTEIN CBG26694"/>
    <property type="match status" value="1"/>
</dbReference>
<dbReference type="GO" id="GO:0003676">
    <property type="term" value="F:nucleic acid binding"/>
    <property type="evidence" value="ECO:0007669"/>
    <property type="project" value="InterPro"/>
</dbReference>
<dbReference type="Gene3D" id="3.30.420.10">
    <property type="entry name" value="Ribonuclease H-like superfamily/Ribonuclease H"/>
    <property type="match status" value="1"/>
</dbReference>
<name>A0AAN9AP34_9CAEN</name>
<dbReference type="Proteomes" id="UP001374579">
    <property type="component" value="Unassembled WGS sequence"/>
</dbReference>
<sequence length="178" mass="20099">MFSDVKGYVTNCQRCVLGRKPLLHTTSGHLPASRPLEVVAMDFTKLETATDGRENVLVITDVFTKFSLAVPTRNQEAGTVAKVLVQEWFQRYGVPERLHSDQGRDFEGKVVQALCELYGNNKSRTTPYHPRGNGQCERFNRTPHDLLRILSVEKKGQAEEHTIKTPKTEVALTYLLLT</sequence>
<proteinExistence type="predicted"/>
<dbReference type="GO" id="GO:0015074">
    <property type="term" value="P:DNA integration"/>
    <property type="evidence" value="ECO:0007669"/>
    <property type="project" value="InterPro"/>
</dbReference>
<dbReference type="FunFam" id="3.30.420.10:FF:000032">
    <property type="entry name" value="Retrovirus-related Pol polyprotein from transposon 297-like Protein"/>
    <property type="match status" value="1"/>
</dbReference>
<dbReference type="InterPro" id="IPR036397">
    <property type="entry name" value="RNaseH_sf"/>
</dbReference>
<protein>
    <recommendedName>
        <fullName evidence="1">Integrase catalytic domain-containing protein</fullName>
    </recommendedName>
</protein>
<dbReference type="Pfam" id="PF00665">
    <property type="entry name" value="rve"/>
    <property type="match status" value="1"/>
</dbReference>